<evidence type="ECO:0000256" key="10">
    <source>
        <dbReference type="ARBA" id="ARBA00022723"/>
    </source>
</evidence>
<protein>
    <recommendedName>
        <fullName evidence="7">poly(A)-specific ribonuclease</fullName>
        <ecNumber evidence="7">3.1.13.4</ecNumber>
    </recommendedName>
</protein>
<keyword evidence="11" id="KW-0378">Hydrolase</keyword>
<comment type="cofactor">
    <cofactor evidence="2">
        <name>a divalent metal cation</name>
        <dbReference type="ChEBI" id="CHEBI:60240"/>
    </cofactor>
</comment>
<dbReference type="GO" id="GO:0005634">
    <property type="term" value="C:nucleus"/>
    <property type="evidence" value="ECO:0007669"/>
    <property type="project" value="UniProtKB-SubCell"/>
</dbReference>
<evidence type="ECO:0000256" key="2">
    <source>
        <dbReference type="ARBA" id="ARBA00001968"/>
    </source>
</evidence>
<gene>
    <name evidence="18" type="ORF">F8388_013784</name>
</gene>
<sequence>MSILSKGDSIHIREVWNDNLDEEFALIRDIVDRFNYIAMDTEFPSVVLRPVGNFKNINDYNYQTLKDNVDMLKLIQLGLTFSDEDGNLPTCGTDKSCLRFNLKRLVG</sequence>
<evidence type="ECO:0000256" key="13">
    <source>
        <dbReference type="ARBA" id="ARBA00022884"/>
    </source>
</evidence>
<comment type="similarity">
    <text evidence="5">Belongs to the CAF1 family.</text>
</comment>
<comment type="catalytic activity">
    <reaction evidence="1">
        <text>Exonucleolytic cleavage of poly(A) to 5'-AMP.</text>
        <dbReference type="EC" id="3.1.13.4"/>
    </reaction>
</comment>
<dbReference type="Pfam" id="PF04857">
    <property type="entry name" value="CAF1"/>
    <property type="match status" value="1"/>
</dbReference>
<comment type="function">
    <text evidence="17">Ubiquitous transcription factor required for a diverse set of processes. It is a component of the CCR4 complex involved in the control of gene expression.</text>
</comment>
<keyword evidence="9" id="KW-0540">Nuclease</keyword>
<dbReference type="SUPFAM" id="SSF53098">
    <property type="entry name" value="Ribonuclease H-like"/>
    <property type="match status" value="1"/>
</dbReference>
<comment type="subunit">
    <text evidence="6">Component of the CCR4-NOT complex, at least composed of CRR4 and CAF1 proteins.</text>
</comment>
<evidence type="ECO:0000256" key="16">
    <source>
        <dbReference type="ARBA" id="ARBA00023242"/>
    </source>
</evidence>
<keyword evidence="13" id="KW-0694">RNA-binding</keyword>
<evidence type="ECO:0000256" key="5">
    <source>
        <dbReference type="ARBA" id="ARBA00008372"/>
    </source>
</evidence>
<dbReference type="EMBL" id="JAATIP010000294">
    <property type="protein sequence ID" value="KAF4353492.1"/>
    <property type="molecule type" value="Genomic_DNA"/>
</dbReference>
<evidence type="ECO:0000256" key="3">
    <source>
        <dbReference type="ARBA" id="ARBA00004123"/>
    </source>
</evidence>
<keyword evidence="12" id="KW-0269">Exonuclease</keyword>
<evidence type="ECO:0000256" key="6">
    <source>
        <dbReference type="ARBA" id="ARBA00011757"/>
    </source>
</evidence>
<evidence type="ECO:0000256" key="14">
    <source>
        <dbReference type="ARBA" id="ARBA00023015"/>
    </source>
</evidence>
<evidence type="ECO:0000313" key="18">
    <source>
        <dbReference type="EMBL" id="KAF4353492.1"/>
    </source>
</evidence>
<dbReference type="AlphaFoldDB" id="A0A7J6E550"/>
<evidence type="ECO:0000256" key="4">
    <source>
        <dbReference type="ARBA" id="ARBA00004496"/>
    </source>
</evidence>
<dbReference type="PANTHER" id="PTHR10797">
    <property type="entry name" value="CCR4-NOT TRANSCRIPTION COMPLEX SUBUNIT"/>
    <property type="match status" value="1"/>
</dbReference>
<evidence type="ECO:0000256" key="9">
    <source>
        <dbReference type="ARBA" id="ARBA00022722"/>
    </source>
</evidence>
<organism evidence="18 19">
    <name type="scientific">Cannabis sativa</name>
    <name type="common">Hemp</name>
    <name type="synonym">Marijuana</name>
    <dbReference type="NCBI Taxonomy" id="3483"/>
    <lineage>
        <taxon>Eukaryota</taxon>
        <taxon>Viridiplantae</taxon>
        <taxon>Streptophyta</taxon>
        <taxon>Embryophyta</taxon>
        <taxon>Tracheophyta</taxon>
        <taxon>Spermatophyta</taxon>
        <taxon>Magnoliopsida</taxon>
        <taxon>eudicotyledons</taxon>
        <taxon>Gunneridae</taxon>
        <taxon>Pentapetalae</taxon>
        <taxon>rosids</taxon>
        <taxon>fabids</taxon>
        <taxon>Rosales</taxon>
        <taxon>Cannabaceae</taxon>
        <taxon>Cannabis</taxon>
    </lineage>
</organism>
<evidence type="ECO:0000256" key="17">
    <source>
        <dbReference type="ARBA" id="ARBA00025148"/>
    </source>
</evidence>
<evidence type="ECO:0000256" key="12">
    <source>
        <dbReference type="ARBA" id="ARBA00022839"/>
    </source>
</evidence>
<dbReference type="GO" id="GO:0005737">
    <property type="term" value="C:cytoplasm"/>
    <property type="evidence" value="ECO:0007669"/>
    <property type="project" value="UniProtKB-SubCell"/>
</dbReference>
<evidence type="ECO:0000256" key="11">
    <source>
        <dbReference type="ARBA" id="ARBA00022801"/>
    </source>
</evidence>
<keyword evidence="8" id="KW-0963">Cytoplasm</keyword>
<dbReference type="EC" id="3.1.13.4" evidence="7"/>
<dbReference type="InterPro" id="IPR012337">
    <property type="entry name" value="RNaseH-like_sf"/>
</dbReference>
<evidence type="ECO:0000256" key="7">
    <source>
        <dbReference type="ARBA" id="ARBA00012161"/>
    </source>
</evidence>
<evidence type="ECO:0000256" key="1">
    <source>
        <dbReference type="ARBA" id="ARBA00001663"/>
    </source>
</evidence>
<keyword evidence="14" id="KW-0805">Transcription regulation</keyword>
<accession>A0A7J6E550</accession>
<dbReference type="GO" id="GO:0003723">
    <property type="term" value="F:RNA binding"/>
    <property type="evidence" value="ECO:0007669"/>
    <property type="project" value="UniProtKB-KW"/>
</dbReference>
<dbReference type="GO" id="GO:0030014">
    <property type="term" value="C:CCR4-NOT complex"/>
    <property type="evidence" value="ECO:0007669"/>
    <property type="project" value="InterPro"/>
</dbReference>
<evidence type="ECO:0000313" key="19">
    <source>
        <dbReference type="Proteomes" id="UP000525078"/>
    </source>
</evidence>
<dbReference type="InterPro" id="IPR036397">
    <property type="entry name" value="RNaseH_sf"/>
</dbReference>
<name>A0A7J6E550_CANSA</name>
<dbReference type="InterPro" id="IPR006941">
    <property type="entry name" value="RNase_CAF1"/>
</dbReference>
<dbReference type="GO" id="GO:0004535">
    <property type="term" value="F:poly(A)-specific ribonuclease activity"/>
    <property type="evidence" value="ECO:0007669"/>
    <property type="project" value="UniProtKB-EC"/>
</dbReference>
<dbReference type="Gene3D" id="3.30.420.10">
    <property type="entry name" value="Ribonuclease H-like superfamily/Ribonuclease H"/>
    <property type="match status" value="1"/>
</dbReference>
<dbReference type="GO" id="GO:0046872">
    <property type="term" value="F:metal ion binding"/>
    <property type="evidence" value="ECO:0007669"/>
    <property type="project" value="UniProtKB-KW"/>
</dbReference>
<proteinExistence type="inferred from homology"/>
<dbReference type="InterPro" id="IPR039637">
    <property type="entry name" value="CNOT7/CNOT8/Pop2"/>
</dbReference>
<keyword evidence="15" id="KW-0804">Transcription</keyword>
<reference evidence="18 19" key="1">
    <citation type="journal article" date="2020" name="bioRxiv">
        <title>Sequence and annotation of 42 cannabis genomes reveals extensive copy number variation in cannabinoid synthesis and pathogen resistance genes.</title>
        <authorList>
            <person name="Mckernan K.J."/>
            <person name="Helbert Y."/>
            <person name="Kane L.T."/>
            <person name="Ebling H."/>
            <person name="Zhang L."/>
            <person name="Liu B."/>
            <person name="Eaton Z."/>
            <person name="Mclaughlin S."/>
            <person name="Kingan S."/>
            <person name="Baybayan P."/>
            <person name="Concepcion G."/>
            <person name="Jordan M."/>
            <person name="Riva A."/>
            <person name="Barbazuk W."/>
            <person name="Harkins T."/>
        </authorList>
    </citation>
    <scope>NUCLEOTIDE SEQUENCE [LARGE SCALE GENOMIC DNA]</scope>
    <source>
        <strain evidence="19">cv. Jamaican Lion 4</strain>
        <tissue evidence="18">Leaf</tissue>
    </source>
</reference>
<evidence type="ECO:0000256" key="15">
    <source>
        <dbReference type="ARBA" id="ARBA00023163"/>
    </source>
</evidence>
<comment type="subcellular location">
    <subcellularLocation>
        <location evidence="4">Cytoplasm</location>
    </subcellularLocation>
    <subcellularLocation>
        <location evidence="3">Nucleus</location>
    </subcellularLocation>
</comment>
<evidence type="ECO:0000256" key="8">
    <source>
        <dbReference type="ARBA" id="ARBA00022490"/>
    </source>
</evidence>
<keyword evidence="16" id="KW-0539">Nucleus</keyword>
<dbReference type="Proteomes" id="UP000525078">
    <property type="component" value="Unassembled WGS sequence"/>
</dbReference>
<comment type="caution">
    <text evidence="18">The sequence shown here is derived from an EMBL/GenBank/DDBJ whole genome shotgun (WGS) entry which is preliminary data.</text>
</comment>
<keyword evidence="10" id="KW-0479">Metal-binding</keyword>